<evidence type="ECO:0000256" key="1">
    <source>
        <dbReference type="ARBA" id="ARBA00004196"/>
    </source>
</evidence>
<gene>
    <name evidence="8" type="ORF">HF519_13930</name>
</gene>
<proteinExistence type="predicted"/>
<dbReference type="PANTHER" id="PTHR42852">
    <property type="entry name" value="THIOL:DISULFIDE INTERCHANGE PROTEIN DSBE"/>
    <property type="match status" value="1"/>
</dbReference>
<evidence type="ECO:0000256" key="3">
    <source>
        <dbReference type="ARBA" id="ARBA00022968"/>
    </source>
</evidence>
<dbReference type="PANTHER" id="PTHR42852:SF6">
    <property type="entry name" value="THIOL:DISULFIDE INTERCHANGE PROTEIN DSBE"/>
    <property type="match status" value="1"/>
</dbReference>
<dbReference type="InterPro" id="IPR036249">
    <property type="entry name" value="Thioredoxin-like_sf"/>
</dbReference>
<dbReference type="CDD" id="cd02966">
    <property type="entry name" value="TlpA_like_family"/>
    <property type="match status" value="1"/>
</dbReference>
<comment type="caution">
    <text evidence="8">The sequence shown here is derived from an EMBL/GenBank/DDBJ whole genome shotgun (WGS) entry which is preliminary data.</text>
</comment>
<dbReference type="InterPro" id="IPR017937">
    <property type="entry name" value="Thioredoxin_CS"/>
</dbReference>
<keyword evidence="6" id="KW-1133">Transmembrane helix</keyword>
<accession>A0A848DJD2</accession>
<dbReference type="AlphaFoldDB" id="A0A848DJD2"/>
<evidence type="ECO:0000256" key="6">
    <source>
        <dbReference type="SAM" id="Phobius"/>
    </source>
</evidence>
<dbReference type="GO" id="GO:0016491">
    <property type="term" value="F:oxidoreductase activity"/>
    <property type="evidence" value="ECO:0007669"/>
    <property type="project" value="InterPro"/>
</dbReference>
<dbReference type="Pfam" id="PF08534">
    <property type="entry name" value="Redoxin"/>
    <property type="match status" value="1"/>
</dbReference>
<dbReference type="PROSITE" id="PS00194">
    <property type="entry name" value="THIOREDOXIN_1"/>
    <property type="match status" value="1"/>
</dbReference>
<dbReference type="Gene3D" id="3.40.30.10">
    <property type="entry name" value="Glutaredoxin"/>
    <property type="match status" value="1"/>
</dbReference>
<feature type="domain" description="Thioredoxin" evidence="7">
    <location>
        <begin position="70"/>
        <end position="211"/>
    </location>
</feature>
<keyword evidence="2" id="KW-0201">Cytochrome c-type biogenesis</keyword>
<dbReference type="Proteomes" id="UP000586918">
    <property type="component" value="Unassembled WGS sequence"/>
</dbReference>
<evidence type="ECO:0000256" key="5">
    <source>
        <dbReference type="ARBA" id="ARBA00023284"/>
    </source>
</evidence>
<protein>
    <submittedName>
        <fullName evidence="8">TlpA family protein disulfide reductase</fullName>
    </submittedName>
</protein>
<keyword evidence="5" id="KW-0676">Redox-active center</keyword>
<keyword evidence="6" id="KW-0472">Membrane</keyword>
<keyword evidence="4" id="KW-1015">Disulfide bond</keyword>
<name>A0A848DJD2_9PSEU</name>
<dbReference type="InterPro" id="IPR050553">
    <property type="entry name" value="Thioredoxin_ResA/DsbE_sf"/>
</dbReference>
<dbReference type="GO" id="GO:0017004">
    <property type="term" value="P:cytochrome complex assembly"/>
    <property type="evidence" value="ECO:0007669"/>
    <property type="project" value="UniProtKB-KW"/>
</dbReference>
<comment type="subcellular location">
    <subcellularLocation>
        <location evidence="1">Cell envelope</location>
    </subcellularLocation>
</comment>
<dbReference type="EMBL" id="JAAXKZ010000044">
    <property type="protein sequence ID" value="NMH92649.1"/>
    <property type="molecule type" value="Genomic_DNA"/>
</dbReference>
<sequence>MGRLRASRSEIVTTVVVVLLAVVAVVALWPGGGSGSSTAPAPTAVVPVGDSELAPLRAAAALEPCPTGTGPAGGPLAGVTVPCLGAAGTVDLGAALAGRPALLNVWASWCEPCRAELPVLAEYAARPGAIPVVGVAVRDDPRSALRLLADLGVRLPSITDPGDALRAALSLPPALPVSYLVAADGSVTMVDPPVPFRSADDVAAAVARLGPGAAR</sequence>
<evidence type="ECO:0000313" key="8">
    <source>
        <dbReference type="EMBL" id="NMH92649.1"/>
    </source>
</evidence>
<evidence type="ECO:0000313" key="9">
    <source>
        <dbReference type="Proteomes" id="UP000586918"/>
    </source>
</evidence>
<evidence type="ECO:0000259" key="7">
    <source>
        <dbReference type="PROSITE" id="PS51352"/>
    </source>
</evidence>
<keyword evidence="9" id="KW-1185">Reference proteome</keyword>
<dbReference type="InterPro" id="IPR013766">
    <property type="entry name" value="Thioredoxin_domain"/>
</dbReference>
<reference evidence="8 9" key="1">
    <citation type="submission" date="2020-04" db="EMBL/GenBank/DDBJ databases">
        <authorList>
            <person name="Klaysubun C."/>
            <person name="Duangmal K."/>
            <person name="Lipun K."/>
        </authorList>
    </citation>
    <scope>NUCLEOTIDE SEQUENCE [LARGE SCALE GENOMIC DNA]</scope>
    <source>
        <strain evidence="8 9">DSM 45300</strain>
    </source>
</reference>
<dbReference type="SUPFAM" id="SSF52833">
    <property type="entry name" value="Thioredoxin-like"/>
    <property type="match status" value="1"/>
</dbReference>
<dbReference type="GO" id="GO:0030313">
    <property type="term" value="C:cell envelope"/>
    <property type="evidence" value="ECO:0007669"/>
    <property type="project" value="UniProtKB-SubCell"/>
</dbReference>
<dbReference type="PROSITE" id="PS51352">
    <property type="entry name" value="THIOREDOXIN_2"/>
    <property type="match status" value="1"/>
</dbReference>
<evidence type="ECO:0000256" key="4">
    <source>
        <dbReference type="ARBA" id="ARBA00023157"/>
    </source>
</evidence>
<evidence type="ECO:0000256" key="2">
    <source>
        <dbReference type="ARBA" id="ARBA00022748"/>
    </source>
</evidence>
<organism evidence="8 9">
    <name type="scientific">Pseudonocardia bannensis</name>
    <dbReference type="NCBI Taxonomy" id="630973"/>
    <lineage>
        <taxon>Bacteria</taxon>
        <taxon>Bacillati</taxon>
        <taxon>Actinomycetota</taxon>
        <taxon>Actinomycetes</taxon>
        <taxon>Pseudonocardiales</taxon>
        <taxon>Pseudonocardiaceae</taxon>
        <taxon>Pseudonocardia</taxon>
    </lineage>
</organism>
<keyword evidence="3" id="KW-0735">Signal-anchor</keyword>
<keyword evidence="6" id="KW-0812">Transmembrane</keyword>
<dbReference type="InterPro" id="IPR013740">
    <property type="entry name" value="Redoxin"/>
</dbReference>
<feature type="transmembrane region" description="Helical" evidence="6">
    <location>
        <begin position="12"/>
        <end position="32"/>
    </location>
</feature>